<protein>
    <submittedName>
        <fullName evidence="3">Ketosteroid isomerase</fullName>
    </submittedName>
</protein>
<dbReference type="STRING" id="299262.BWR18_18565"/>
<dbReference type="InterPro" id="IPR032710">
    <property type="entry name" value="NTF2-like_dom_sf"/>
</dbReference>
<dbReference type="OrthoDB" id="1450423at2"/>
<dbReference type="GO" id="GO:0016853">
    <property type="term" value="F:isomerase activity"/>
    <property type="evidence" value="ECO:0007669"/>
    <property type="project" value="UniProtKB-KW"/>
</dbReference>
<keyword evidence="1" id="KW-0732">Signal</keyword>
<dbReference type="SUPFAM" id="SSF54427">
    <property type="entry name" value="NTF2-like"/>
    <property type="match status" value="1"/>
</dbReference>
<evidence type="ECO:0000256" key="1">
    <source>
        <dbReference type="SAM" id="SignalP"/>
    </source>
</evidence>
<dbReference type="PANTHER" id="PTHR41252">
    <property type="entry name" value="BLR2505 PROTEIN"/>
    <property type="match status" value="1"/>
</dbReference>
<proteinExistence type="predicted"/>
<dbReference type="AlphaFoldDB" id="A0A1P8MZE1"/>
<organism evidence="3 4">
    <name type="scientific">Tateyamaria omphalii</name>
    <dbReference type="NCBI Taxonomy" id="299262"/>
    <lineage>
        <taxon>Bacteria</taxon>
        <taxon>Pseudomonadati</taxon>
        <taxon>Pseudomonadota</taxon>
        <taxon>Alphaproteobacteria</taxon>
        <taxon>Rhodobacterales</taxon>
        <taxon>Roseobacteraceae</taxon>
        <taxon>Tateyamaria</taxon>
    </lineage>
</organism>
<feature type="domain" description="SnoaL-like" evidence="2">
    <location>
        <begin position="47"/>
        <end position="147"/>
    </location>
</feature>
<dbReference type="EMBL" id="CP019312">
    <property type="protein sequence ID" value="APX13457.1"/>
    <property type="molecule type" value="Genomic_DNA"/>
</dbReference>
<accession>A0A1P8MZE1</accession>
<dbReference type="Proteomes" id="UP000186336">
    <property type="component" value="Chromosome"/>
</dbReference>
<feature type="chain" id="PRO_5012026528" evidence="1">
    <location>
        <begin position="30"/>
        <end position="169"/>
    </location>
</feature>
<gene>
    <name evidence="3" type="ORF">BWR18_18565</name>
</gene>
<evidence type="ECO:0000313" key="4">
    <source>
        <dbReference type="Proteomes" id="UP000186336"/>
    </source>
</evidence>
<evidence type="ECO:0000259" key="2">
    <source>
        <dbReference type="Pfam" id="PF12680"/>
    </source>
</evidence>
<dbReference type="KEGG" id="tom:BWR18_18565"/>
<dbReference type="PANTHER" id="PTHR41252:SF1">
    <property type="entry name" value="BLR2505 PROTEIN"/>
    <property type="match status" value="1"/>
</dbReference>
<feature type="signal peptide" evidence="1">
    <location>
        <begin position="1"/>
        <end position="29"/>
    </location>
</feature>
<keyword evidence="4" id="KW-1185">Reference proteome</keyword>
<reference evidence="3 4" key="1">
    <citation type="submission" date="2017-01" db="EMBL/GenBank/DDBJ databases">
        <title>Complete genome of Tateyamaria omphalii DOK1-4 isolated from seawater in Dokdo.</title>
        <authorList>
            <person name="Kim J.H."/>
            <person name="Chi W.-J."/>
        </authorList>
    </citation>
    <scope>NUCLEOTIDE SEQUENCE [LARGE SCALE GENOMIC DNA]</scope>
    <source>
        <strain evidence="3 4">DOK1-4</strain>
    </source>
</reference>
<dbReference type="Pfam" id="PF12680">
    <property type="entry name" value="SnoaL_2"/>
    <property type="match status" value="1"/>
</dbReference>
<dbReference type="Gene3D" id="3.10.450.50">
    <property type="match status" value="1"/>
</dbReference>
<dbReference type="InterPro" id="IPR037401">
    <property type="entry name" value="SnoaL-like"/>
</dbReference>
<evidence type="ECO:0000313" key="3">
    <source>
        <dbReference type="EMBL" id="APX13457.1"/>
    </source>
</evidence>
<keyword evidence="3" id="KW-0413">Isomerase</keyword>
<name>A0A1P8MZE1_9RHOB</name>
<sequence>MQENNTMTLRQIVLFFGGALAMTPTASLAQTPATTAENERIITEAFETWQQGTYVFGDILSDNIVWTIHGTGPVAGVYTDFDAFIEEASRPVTSRLTAPLLPEVHHIWADGDQVIVRWDGSAPTTGGGIYENQFLWIMTMQDGLVTHAEAFLDLRAYDALVDNNEPRSE</sequence>